<evidence type="ECO:0000313" key="1">
    <source>
        <dbReference type="EMBL" id="KLU27225.1"/>
    </source>
</evidence>
<feature type="non-terminal residue" evidence="1">
    <location>
        <position position="109"/>
    </location>
</feature>
<organism evidence="1 2">
    <name type="scientific">Caballeronia mineralivorans PML1(12)</name>
    <dbReference type="NCBI Taxonomy" id="908627"/>
    <lineage>
        <taxon>Bacteria</taxon>
        <taxon>Pseudomonadati</taxon>
        <taxon>Pseudomonadota</taxon>
        <taxon>Betaproteobacteria</taxon>
        <taxon>Burkholderiales</taxon>
        <taxon>Burkholderiaceae</taxon>
        <taxon>Caballeronia</taxon>
    </lineage>
</organism>
<comment type="caution">
    <text evidence="1">The sequence shown here is derived from an EMBL/GenBank/DDBJ whole genome shotgun (WGS) entry which is preliminary data.</text>
</comment>
<keyword evidence="1" id="KW-0378">Hydrolase</keyword>
<dbReference type="InterPro" id="IPR029058">
    <property type="entry name" value="AB_hydrolase_fold"/>
</dbReference>
<gene>
    <name evidence="1" type="ORF">EOS_05445</name>
</gene>
<dbReference type="Proteomes" id="UP000035963">
    <property type="component" value="Unassembled WGS sequence"/>
</dbReference>
<evidence type="ECO:0000313" key="2">
    <source>
        <dbReference type="Proteomes" id="UP000035963"/>
    </source>
</evidence>
<dbReference type="Gene3D" id="3.40.50.1820">
    <property type="entry name" value="alpha/beta hydrolase"/>
    <property type="match status" value="1"/>
</dbReference>
<reference evidence="1 2" key="1">
    <citation type="journal article" date="2015" name="Genome Announc.">
        <title>Draft Genome Sequence of Burkholderia sp. Strain PML1(12), an Ectomycorrhizosphere-Inhabiting Bacterium with Effective Mineral-Weathering Ability.</title>
        <authorList>
            <person name="Uroz S."/>
            <person name="Oger P."/>
        </authorList>
    </citation>
    <scope>NUCLEOTIDE SEQUENCE [LARGE SCALE GENOMIC DNA]</scope>
    <source>
        <strain evidence="2">PML1(12)</strain>
    </source>
</reference>
<sequence length="109" mass="11785">MTTTKTTPVETRHALSDDERQIEQAVLAEIHQLFSNPTGNQRETYDAMIAKTPIADGVTLEAIDRDGVSGWWVRPTSAAADRAILFLHGGAFMLGSAKAYRGLASQVAV</sequence>
<name>A0A0J1D3D4_9BURK</name>
<accession>A0A0J1D3D4</accession>
<dbReference type="AlphaFoldDB" id="A0A0J1D3D4"/>
<protein>
    <submittedName>
        <fullName evidence="1">Alpha/beta hydrolase</fullName>
    </submittedName>
</protein>
<dbReference type="SUPFAM" id="SSF53474">
    <property type="entry name" value="alpha/beta-Hydrolases"/>
    <property type="match status" value="1"/>
</dbReference>
<keyword evidence="2" id="KW-1185">Reference proteome</keyword>
<dbReference type="EMBL" id="AEJF01000049">
    <property type="protein sequence ID" value="KLU27225.1"/>
    <property type="molecule type" value="Genomic_DNA"/>
</dbReference>
<proteinExistence type="predicted"/>
<dbReference type="GO" id="GO:0016787">
    <property type="term" value="F:hydrolase activity"/>
    <property type="evidence" value="ECO:0007669"/>
    <property type="project" value="UniProtKB-KW"/>
</dbReference>